<dbReference type="AlphaFoldDB" id="A0A2H3CUS6"/>
<name>A0A2H3CUS6_ARMGA</name>
<protein>
    <submittedName>
        <fullName evidence="1">Uncharacterized protein</fullName>
    </submittedName>
</protein>
<accession>A0A2H3CUS6</accession>
<proteinExistence type="predicted"/>
<reference evidence="2" key="1">
    <citation type="journal article" date="2017" name="Nat. Ecol. Evol.">
        <title>Genome expansion and lineage-specific genetic innovations in the forest pathogenic fungi Armillaria.</title>
        <authorList>
            <person name="Sipos G."/>
            <person name="Prasanna A.N."/>
            <person name="Walter M.C."/>
            <person name="O'Connor E."/>
            <person name="Balint B."/>
            <person name="Krizsan K."/>
            <person name="Kiss B."/>
            <person name="Hess J."/>
            <person name="Varga T."/>
            <person name="Slot J."/>
            <person name="Riley R."/>
            <person name="Boka B."/>
            <person name="Rigling D."/>
            <person name="Barry K."/>
            <person name="Lee J."/>
            <person name="Mihaltcheva S."/>
            <person name="LaButti K."/>
            <person name="Lipzen A."/>
            <person name="Waldron R."/>
            <person name="Moloney N.M."/>
            <person name="Sperisen C."/>
            <person name="Kredics L."/>
            <person name="Vagvoelgyi C."/>
            <person name="Patrignani A."/>
            <person name="Fitzpatrick D."/>
            <person name="Nagy I."/>
            <person name="Doyle S."/>
            <person name="Anderson J.B."/>
            <person name="Grigoriev I.V."/>
            <person name="Gueldener U."/>
            <person name="Muensterkoetter M."/>
            <person name="Nagy L.G."/>
        </authorList>
    </citation>
    <scope>NUCLEOTIDE SEQUENCE [LARGE SCALE GENOMIC DNA]</scope>
    <source>
        <strain evidence="2">Ar21-2</strain>
    </source>
</reference>
<dbReference type="EMBL" id="KZ293682">
    <property type="protein sequence ID" value="PBK86829.1"/>
    <property type="molecule type" value="Genomic_DNA"/>
</dbReference>
<dbReference type="Proteomes" id="UP000217790">
    <property type="component" value="Unassembled WGS sequence"/>
</dbReference>
<dbReference type="InParanoid" id="A0A2H3CUS6"/>
<keyword evidence="2" id="KW-1185">Reference proteome</keyword>
<evidence type="ECO:0000313" key="1">
    <source>
        <dbReference type="EMBL" id="PBK86829.1"/>
    </source>
</evidence>
<sequence>MMAAANWLGQSVGLLAVWDQYSMGEIPEDRLTTREREITTVFRSWTDFNRKQGS</sequence>
<organism evidence="1 2">
    <name type="scientific">Armillaria gallica</name>
    <name type="common">Bulbous honey fungus</name>
    <name type="synonym">Armillaria bulbosa</name>
    <dbReference type="NCBI Taxonomy" id="47427"/>
    <lineage>
        <taxon>Eukaryota</taxon>
        <taxon>Fungi</taxon>
        <taxon>Dikarya</taxon>
        <taxon>Basidiomycota</taxon>
        <taxon>Agaricomycotina</taxon>
        <taxon>Agaricomycetes</taxon>
        <taxon>Agaricomycetidae</taxon>
        <taxon>Agaricales</taxon>
        <taxon>Marasmiineae</taxon>
        <taxon>Physalacriaceae</taxon>
        <taxon>Armillaria</taxon>
    </lineage>
</organism>
<evidence type="ECO:0000313" key="2">
    <source>
        <dbReference type="Proteomes" id="UP000217790"/>
    </source>
</evidence>
<gene>
    <name evidence="1" type="ORF">ARMGADRAFT_1017183</name>
</gene>